<comment type="subunit">
    <text evidence="2">Monomer.</text>
</comment>
<comment type="caution">
    <text evidence="15">The sequence shown here is derived from an EMBL/GenBank/DDBJ whole genome shotgun (WGS) entry which is preliminary data.</text>
</comment>
<dbReference type="InterPro" id="IPR001412">
    <property type="entry name" value="aa-tRNA-synth_I_CS"/>
</dbReference>
<evidence type="ECO:0000256" key="8">
    <source>
        <dbReference type="ARBA" id="ARBA00022917"/>
    </source>
</evidence>
<dbReference type="GO" id="GO:0005524">
    <property type="term" value="F:ATP binding"/>
    <property type="evidence" value="ECO:0007669"/>
    <property type="project" value="UniProtKB-KW"/>
</dbReference>
<dbReference type="InterPro" id="IPR002303">
    <property type="entry name" value="Valyl-tRNA_ligase"/>
</dbReference>
<evidence type="ECO:0000256" key="1">
    <source>
        <dbReference type="ARBA" id="ARBA00004496"/>
    </source>
</evidence>
<evidence type="ECO:0000259" key="14">
    <source>
        <dbReference type="Pfam" id="PF08264"/>
    </source>
</evidence>
<name>A0A2H0KU06_9BACT</name>
<dbReference type="GO" id="GO:0006438">
    <property type="term" value="P:valyl-tRNA aminoacylation"/>
    <property type="evidence" value="ECO:0007669"/>
    <property type="project" value="InterPro"/>
</dbReference>
<dbReference type="Gene3D" id="3.40.50.620">
    <property type="entry name" value="HUPs"/>
    <property type="match status" value="3"/>
</dbReference>
<keyword evidence="9 12" id="KW-0030">Aminoacyl-tRNA synthetase</keyword>
<accession>A0A2H0KU06</accession>
<dbReference type="SUPFAM" id="SSF52374">
    <property type="entry name" value="Nucleotidylyl transferase"/>
    <property type="match status" value="1"/>
</dbReference>
<evidence type="ECO:0000313" key="15">
    <source>
        <dbReference type="EMBL" id="PIQ74785.1"/>
    </source>
</evidence>
<evidence type="ECO:0000256" key="5">
    <source>
        <dbReference type="ARBA" id="ARBA00022598"/>
    </source>
</evidence>
<keyword evidence="7 12" id="KW-0067">ATP-binding</keyword>
<keyword evidence="8 12" id="KW-0648">Protein biosynthesis</keyword>
<evidence type="ECO:0000256" key="6">
    <source>
        <dbReference type="ARBA" id="ARBA00022741"/>
    </source>
</evidence>
<dbReference type="Pfam" id="PF00133">
    <property type="entry name" value="tRNA-synt_1"/>
    <property type="match status" value="2"/>
</dbReference>
<dbReference type="InterPro" id="IPR002300">
    <property type="entry name" value="aa-tRNA-synth_Ia"/>
</dbReference>
<dbReference type="PRINTS" id="PR00986">
    <property type="entry name" value="TRNASYNTHVAL"/>
</dbReference>
<dbReference type="InterPro" id="IPR013155">
    <property type="entry name" value="M/V/L/I-tRNA-synth_anticd-bd"/>
</dbReference>
<evidence type="ECO:0000256" key="10">
    <source>
        <dbReference type="ARBA" id="ARBA00029936"/>
    </source>
</evidence>
<dbReference type="Proteomes" id="UP000231550">
    <property type="component" value="Unassembled WGS sequence"/>
</dbReference>
<dbReference type="InterPro" id="IPR009008">
    <property type="entry name" value="Val/Leu/Ile-tRNA-synth_edit"/>
</dbReference>
<dbReference type="FunFam" id="3.40.50.620:FF:000032">
    <property type="entry name" value="Valine--tRNA ligase"/>
    <property type="match status" value="1"/>
</dbReference>
<evidence type="ECO:0000259" key="13">
    <source>
        <dbReference type="Pfam" id="PF00133"/>
    </source>
</evidence>
<dbReference type="FunFam" id="1.10.730.10:FF:000002">
    <property type="entry name" value="Leucine--tRNA ligase"/>
    <property type="match status" value="1"/>
</dbReference>
<dbReference type="PANTHER" id="PTHR11946">
    <property type="entry name" value="VALYL-TRNA SYNTHETASES"/>
    <property type="match status" value="1"/>
</dbReference>
<feature type="domain" description="Aminoacyl-tRNA synthetase class Ia" evidence="13">
    <location>
        <begin position="18"/>
        <end position="434"/>
    </location>
</feature>
<dbReference type="PROSITE" id="PS00178">
    <property type="entry name" value="AA_TRNA_LIGASE_I"/>
    <property type="match status" value="1"/>
</dbReference>
<sequence>MSDIPRGKPYDPKEVEEKIYRLWEQSGYFNPDNLPKGNGKTYTILIAPPNITGSLHMGHALENTISDTLIRFHRMRGYKTLWLPGTDHAGIATQNAVEKELKKQGLSRHDLGKEEFLKKIWEWREKYGNIILDQLKKLGCSLDWSRTRFTMDKEYQEAVRTAFEHYQKKGLIYQGERVVNWCIKDQTALSDLELEYAEEKSKLWYIKYPIAKNSKWNKFGVGASEIRNSKFITVATTRPETMLGDTAIAVNPKDERYKALVGQTVILPLVNREIPIVADPLIEIEFGTGAVKVTPAHDLADNEIAFKNNLPILKIINEVGKIINVNEEFDGLKISEARAKVVGKLKELGLIEKEEEFIHNVAKCYRCNSTIEPLPSKQWFLKMKPLAEKAIKAIENGEITYEPERWKAISLDWLRNVRDWCVSRQIWWGHQIPIENCEDTFDTWFSSALWPFAALGWPQETKDLKNFYSATVITSARDILHLWISRMIFSGLEFMDQAPFKTVIIHATVLNKEGKRMSKSLGTGIDPLELIEKYGADATRFGLIYQTFGGQDIHFNENVLMMGKKFANKLWNIARFVSTKTEGNILANNEPDLDGADEESLALIKKLGETIKDTTDNLQKYNFGEAAHVIYDFVWHDFADKYIEHSKTKNTKDVKMILAYALTTILKLLHPFMPFITETIWQELVEKNLVKEKILIVAEWPNQHSVL</sequence>
<evidence type="ECO:0000256" key="12">
    <source>
        <dbReference type="RuleBase" id="RU363035"/>
    </source>
</evidence>
<dbReference type="CDD" id="cd00817">
    <property type="entry name" value="ValRS_core"/>
    <property type="match status" value="1"/>
</dbReference>
<dbReference type="SUPFAM" id="SSF50677">
    <property type="entry name" value="ValRS/IleRS/LeuRS editing domain"/>
    <property type="match status" value="1"/>
</dbReference>
<dbReference type="InterPro" id="IPR009080">
    <property type="entry name" value="tRNAsynth_Ia_anticodon-bd"/>
</dbReference>
<reference evidence="15 16" key="1">
    <citation type="submission" date="2017-09" db="EMBL/GenBank/DDBJ databases">
        <title>Depth-based differentiation of microbial function through sediment-hosted aquifers and enrichment of novel symbionts in the deep terrestrial subsurface.</title>
        <authorList>
            <person name="Probst A.J."/>
            <person name="Ladd B."/>
            <person name="Jarett J.K."/>
            <person name="Geller-Mcgrath D.E."/>
            <person name="Sieber C.M."/>
            <person name="Emerson J.B."/>
            <person name="Anantharaman K."/>
            <person name="Thomas B.C."/>
            <person name="Malmstrom R."/>
            <person name="Stieglmeier M."/>
            <person name="Klingl A."/>
            <person name="Woyke T."/>
            <person name="Ryan C.M."/>
            <person name="Banfield J.F."/>
        </authorList>
    </citation>
    <scope>NUCLEOTIDE SEQUENCE [LARGE SCALE GENOMIC DNA]</scope>
    <source>
        <strain evidence="15">CG11_big_fil_rev_8_21_14_0_20_44_10</strain>
    </source>
</reference>
<evidence type="ECO:0000256" key="7">
    <source>
        <dbReference type="ARBA" id="ARBA00022840"/>
    </source>
</evidence>
<dbReference type="GO" id="GO:0004832">
    <property type="term" value="F:valine-tRNA ligase activity"/>
    <property type="evidence" value="ECO:0007669"/>
    <property type="project" value="UniProtKB-EC"/>
</dbReference>
<dbReference type="Gene3D" id="1.10.730.10">
    <property type="entry name" value="Isoleucyl-tRNA Synthetase, Domain 1"/>
    <property type="match status" value="1"/>
</dbReference>
<dbReference type="PANTHER" id="PTHR11946:SF93">
    <property type="entry name" value="VALINE--TRNA LIGASE, CHLOROPLASTIC_MITOCHONDRIAL 2"/>
    <property type="match status" value="1"/>
</dbReference>
<evidence type="ECO:0000256" key="2">
    <source>
        <dbReference type="ARBA" id="ARBA00011245"/>
    </source>
</evidence>
<dbReference type="GO" id="GO:0005829">
    <property type="term" value="C:cytosol"/>
    <property type="evidence" value="ECO:0007669"/>
    <property type="project" value="TreeGrafter"/>
</dbReference>
<dbReference type="Pfam" id="PF08264">
    <property type="entry name" value="Anticodon_1"/>
    <property type="match status" value="1"/>
</dbReference>
<evidence type="ECO:0000313" key="16">
    <source>
        <dbReference type="Proteomes" id="UP000231550"/>
    </source>
</evidence>
<comment type="subcellular location">
    <subcellularLocation>
        <location evidence="1">Cytoplasm</location>
    </subcellularLocation>
</comment>
<feature type="domain" description="Methionyl/Valyl/Leucyl/Isoleucyl-tRNA synthetase anticodon-binding" evidence="14">
    <location>
        <begin position="603"/>
        <end position="702"/>
    </location>
</feature>
<dbReference type="GO" id="GO:0002161">
    <property type="term" value="F:aminoacyl-tRNA deacylase activity"/>
    <property type="evidence" value="ECO:0007669"/>
    <property type="project" value="InterPro"/>
</dbReference>
<comment type="similarity">
    <text evidence="12">Belongs to the class-I aminoacyl-tRNA synthetase family.</text>
</comment>
<keyword evidence="5 12" id="KW-0436">Ligase</keyword>
<evidence type="ECO:0000256" key="9">
    <source>
        <dbReference type="ARBA" id="ARBA00023146"/>
    </source>
</evidence>
<evidence type="ECO:0000256" key="3">
    <source>
        <dbReference type="ARBA" id="ARBA00013169"/>
    </source>
</evidence>
<gene>
    <name evidence="15" type="ORF">COV85_00200</name>
</gene>
<keyword evidence="6 12" id="KW-0547">Nucleotide-binding</keyword>
<feature type="domain" description="Aminoacyl-tRNA synthetase class Ia" evidence="13">
    <location>
        <begin position="436"/>
        <end position="555"/>
    </location>
</feature>
<dbReference type="CDD" id="cd07962">
    <property type="entry name" value="Anticodon_Ia_Val"/>
    <property type="match status" value="1"/>
</dbReference>
<dbReference type="Gene3D" id="3.90.740.10">
    <property type="entry name" value="Valyl/Leucyl/Isoleucyl-tRNA synthetase, editing domain"/>
    <property type="match status" value="1"/>
</dbReference>
<dbReference type="EMBL" id="PCVN01000004">
    <property type="protein sequence ID" value="PIQ74785.1"/>
    <property type="molecule type" value="Genomic_DNA"/>
</dbReference>
<comment type="catalytic activity">
    <reaction evidence="11">
        <text>tRNA(Val) + L-valine + ATP = L-valyl-tRNA(Val) + AMP + diphosphate</text>
        <dbReference type="Rhea" id="RHEA:10704"/>
        <dbReference type="Rhea" id="RHEA-COMP:9672"/>
        <dbReference type="Rhea" id="RHEA-COMP:9708"/>
        <dbReference type="ChEBI" id="CHEBI:30616"/>
        <dbReference type="ChEBI" id="CHEBI:33019"/>
        <dbReference type="ChEBI" id="CHEBI:57762"/>
        <dbReference type="ChEBI" id="CHEBI:78442"/>
        <dbReference type="ChEBI" id="CHEBI:78537"/>
        <dbReference type="ChEBI" id="CHEBI:456215"/>
        <dbReference type="EC" id="6.1.1.9"/>
    </reaction>
</comment>
<proteinExistence type="inferred from homology"/>
<evidence type="ECO:0000256" key="11">
    <source>
        <dbReference type="ARBA" id="ARBA00047552"/>
    </source>
</evidence>
<dbReference type="EC" id="6.1.1.9" evidence="3"/>
<dbReference type="AlphaFoldDB" id="A0A2H0KU06"/>
<protein>
    <recommendedName>
        <fullName evidence="3">valine--tRNA ligase</fullName>
        <ecNumber evidence="3">6.1.1.9</ecNumber>
    </recommendedName>
    <alternativeName>
        <fullName evidence="10">Valyl-tRNA synthetase</fullName>
    </alternativeName>
</protein>
<evidence type="ECO:0000256" key="4">
    <source>
        <dbReference type="ARBA" id="ARBA00022490"/>
    </source>
</evidence>
<organism evidence="15 16">
    <name type="scientific">Candidatus Portnoybacteria bacterium CG11_big_fil_rev_8_21_14_0_20_44_10</name>
    <dbReference type="NCBI Taxonomy" id="1974818"/>
    <lineage>
        <taxon>Bacteria</taxon>
        <taxon>Candidatus Portnoyibacteriota</taxon>
    </lineage>
</organism>
<dbReference type="InterPro" id="IPR014729">
    <property type="entry name" value="Rossmann-like_a/b/a_fold"/>
</dbReference>
<dbReference type="InterPro" id="IPR033705">
    <property type="entry name" value="Anticodon_Ia_Val"/>
</dbReference>
<keyword evidence="4" id="KW-0963">Cytoplasm</keyword>
<dbReference type="SUPFAM" id="SSF47323">
    <property type="entry name" value="Anticodon-binding domain of a subclass of class I aminoacyl-tRNA synthetases"/>
    <property type="match status" value="1"/>
</dbReference>